<feature type="compositionally biased region" description="Polar residues" evidence="1">
    <location>
        <begin position="779"/>
        <end position="802"/>
    </location>
</feature>
<sequence length="1049" mass="114686">MAVFVALLLLVAVAVVGFAFRHWLTGRLSPLKDHSKKQEELDTDGVEIVIQKPVHERRLKLALPDISSIQVRSPVGPMKSSIRSALKELRSRQMVQSLCSRFESRMMVPSEVENSSKGATKKPAAGATQQTKTRRRDARDAIVAPVLLASDLTKEAGITASARSNNLNKFLRSYASNLDNAVSAERRVVMDADAISVERSVVMSTDGEDDIEQPLLVQTEKTANCKETTPSPSETFGESDECGMELEAEYSNQCDSPPTAGIEEEVPALVDATDCEPLVDEEPDEGNNNRTMKRGTAARLSIAFTLVDFPDVTKKMVPESSDNRPETCSDPPAKEALARFKKQVPSNGRHVEAQTEPTLPSTVVGVEKDVLFGVRVRKSFGSRAFWGTVVGCYWVSGGLFYKVSFDDGDVDIFSADEVLQDAQAAKSHTKENPQEQDKETSDTTAADDYFRAMRLHKLKRKRDDTVDNPPTIANIQKVSLWGQRLYASIYTNLKNETFIKDLLKTEDGQMGEMEATGRVNVGDMILAVNQTRVLGMTSRDLAELIRKPKRPITLTFYRPLHSQLPAEQQQQTQTQQVQQPPATSSAPTPTTQTQQPTAQPVPAPQPPVQQAPVTASVVMPPSFVAPHPAFAHARPLPQTLAQQWTNASQPLSNKEIIRQRLSQNAAARQASYVPGYPRGVYVPANAVPMRTMPPAHSGVYQAQQQYMQQVVNSAAMRVTSGYAAPVIQHTRPMNQPQISTSAAQHMQGNQRHMGLTLYEKVQQLQAQRNPVSVVDRPSNEPTRSQAATTNGAQEIDLTQNEPEQGKASSLPDRIQQTPNPAPTSDRGSTVNTPATSTGTSLLTTHDVETIAKLAERDPQAAQRFMKKAAIPTTSLLMPNEAPADTEMEDASHTMSFLSPSAPTDSPTEHETAAASRGMSFLSPNDFNVESSTQSRPENSAGSGANQPAEVKSNVSLVTVKVSRSRLYLTLGVQGTLIAVTSFVRDEFGRPGEVEQSGKVFLGDVLVRINHVFILPGMTPNHVADIVNNSPRPLTLWFERASWEILDGKA</sequence>
<feature type="domain" description="PDZ" evidence="2">
    <location>
        <begin position="958"/>
        <end position="1041"/>
    </location>
</feature>
<dbReference type="AlphaFoldDB" id="A0A8J5J751"/>
<accession>A0A8J5J751</accession>
<evidence type="ECO:0000259" key="2">
    <source>
        <dbReference type="PROSITE" id="PS50106"/>
    </source>
</evidence>
<feature type="domain" description="PDZ" evidence="2">
    <location>
        <begin position="511"/>
        <end position="560"/>
    </location>
</feature>
<feature type="region of interest" description="Disordered" evidence="1">
    <location>
        <begin position="768"/>
        <end position="843"/>
    </location>
</feature>
<feature type="region of interest" description="Disordered" evidence="1">
    <location>
        <begin position="110"/>
        <end position="138"/>
    </location>
</feature>
<name>A0A8J5J751_9STRA</name>
<keyword evidence="4" id="KW-1185">Reference proteome</keyword>
<protein>
    <recommendedName>
        <fullName evidence="2">PDZ domain-containing protein</fullName>
    </recommendedName>
</protein>
<evidence type="ECO:0000313" key="3">
    <source>
        <dbReference type="EMBL" id="KAG6976856.1"/>
    </source>
</evidence>
<dbReference type="SMART" id="SM00228">
    <property type="entry name" value="PDZ"/>
    <property type="match status" value="2"/>
</dbReference>
<dbReference type="EMBL" id="JAENGY010000019">
    <property type="protein sequence ID" value="KAG6976856.1"/>
    <property type="molecule type" value="Genomic_DNA"/>
</dbReference>
<feature type="compositionally biased region" description="Polar residues" evidence="1">
    <location>
        <begin position="921"/>
        <end position="945"/>
    </location>
</feature>
<feature type="compositionally biased region" description="Pro residues" evidence="1">
    <location>
        <begin position="599"/>
        <end position="609"/>
    </location>
</feature>
<feature type="region of interest" description="Disordered" evidence="1">
    <location>
        <begin position="424"/>
        <end position="443"/>
    </location>
</feature>
<feature type="region of interest" description="Disordered" evidence="1">
    <location>
        <begin position="897"/>
        <end position="949"/>
    </location>
</feature>
<reference evidence="3" key="1">
    <citation type="submission" date="2021-01" db="EMBL/GenBank/DDBJ databases">
        <title>Phytophthora aleatoria, a newly-described species from Pinus radiata is distinct from Phytophthora cactorum isolates based on comparative genomics.</title>
        <authorList>
            <person name="Mcdougal R."/>
            <person name="Panda P."/>
            <person name="Williams N."/>
            <person name="Studholme D.J."/>
        </authorList>
    </citation>
    <scope>NUCLEOTIDE SEQUENCE</scope>
    <source>
        <strain evidence="3">NZFS 4037</strain>
    </source>
</reference>
<evidence type="ECO:0000256" key="1">
    <source>
        <dbReference type="SAM" id="MobiDB-lite"/>
    </source>
</evidence>
<proteinExistence type="predicted"/>
<dbReference type="InterPro" id="IPR001478">
    <property type="entry name" value="PDZ"/>
</dbReference>
<feature type="compositionally biased region" description="Basic and acidic residues" evidence="1">
    <location>
        <begin position="428"/>
        <end position="441"/>
    </location>
</feature>
<evidence type="ECO:0000313" key="4">
    <source>
        <dbReference type="Proteomes" id="UP000709295"/>
    </source>
</evidence>
<feature type="compositionally biased region" description="Polar residues" evidence="1">
    <location>
        <begin position="825"/>
        <end position="843"/>
    </location>
</feature>
<feature type="compositionally biased region" description="Low complexity" evidence="1">
    <location>
        <begin position="117"/>
        <end position="131"/>
    </location>
</feature>
<gene>
    <name evidence="3" type="ORF">JG688_00000930</name>
</gene>
<comment type="caution">
    <text evidence="3">The sequence shown here is derived from an EMBL/GenBank/DDBJ whole genome shotgun (WGS) entry which is preliminary data.</text>
</comment>
<feature type="region of interest" description="Disordered" evidence="1">
    <location>
        <begin position="564"/>
        <end position="611"/>
    </location>
</feature>
<organism evidence="3 4">
    <name type="scientific">Phytophthora aleatoria</name>
    <dbReference type="NCBI Taxonomy" id="2496075"/>
    <lineage>
        <taxon>Eukaryota</taxon>
        <taxon>Sar</taxon>
        <taxon>Stramenopiles</taxon>
        <taxon>Oomycota</taxon>
        <taxon>Peronosporomycetes</taxon>
        <taxon>Peronosporales</taxon>
        <taxon>Peronosporaceae</taxon>
        <taxon>Phytophthora</taxon>
    </lineage>
</organism>
<dbReference type="PROSITE" id="PS50106">
    <property type="entry name" value="PDZ"/>
    <property type="match status" value="2"/>
</dbReference>
<dbReference type="CDD" id="cd00136">
    <property type="entry name" value="PDZ_canonical"/>
    <property type="match status" value="1"/>
</dbReference>
<dbReference type="Proteomes" id="UP000709295">
    <property type="component" value="Unassembled WGS sequence"/>
</dbReference>
<feature type="compositionally biased region" description="Low complexity" evidence="1">
    <location>
        <begin position="564"/>
        <end position="598"/>
    </location>
</feature>